<evidence type="ECO:0000313" key="1">
    <source>
        <dbReference type="EMBL" id="CDY61454.1"/>
    </source>
</evidence>
<sequence>MMAPADRYVGFRKTWISLLACISRLHINASKSSIFAFGHTVTPMPLTTKALSKQDKVQEECCLGETNAYLMRAGYS</sequence>
<proteinExistence type="predicted"/>
<dbReference type="Proteomes" id="UP000028999">
    <property type="component" value="Unassembled WGS sequence"/>
</dbReference>
<keyword evidence="2" id="KW-1185">Reference proteome</keyword>
<dbReference type="AlphaFoldDB" id="A0A078JBJ7"/>
<dbReference type="Gramene" id="CDY61454">
    <property type="protein sequence ID" value="CDY61454"/>
    <property type="gene ID" value="GSBRNA2T00033866001"/>
</dbReference>
<evidence type="ECO:0000313" key="2">
    <source>
        <dbReference type="Proteomes" id="UP000028999"/>
    </source>
</evidence>
<reference evidence="1 2" key="1">
    <citation type="journal article" date="2014" name="Science">
        <title>Plant genetics. Early allopolyploid evolution in the post-Neolithic Brassica napus oilseed genome.</title>
        <authorList>
            <person name="Chalhoub B."/>
            <person name="Denoeud F."/>
            <person name="Liu S."/>
            <person name="Parkin I.A."/>
            <person name="Tang H."/>
            <person name="Wang X."/>
            <person name="Chiquet J."/>
            <person name="Belcram H."/>
            <person name="Tong C."/>
            <person name="Samans B."/>
            <person name="Correa M."/>
            <person name="Da Silva C."/>
            <person name="Just J."/>
            <person name="Falentin C."/>
            <person name="Koh C.S."/>
            <person name="Le Clainche I."/>
            <person name="Bernard M."/>
            <person name="Bento P."/>
            <person name="Noel B."/>
            <person name="Labadie K."/>
            <person name="Alberti A."/>
            <person name="Charles M."/>
            <person name="Arnaud D."/>
            <person name="Guo H."/>
            <person name="Daviaud C."/>
            <person name="Alamery S."/>
            <person name="Jabbari K."/>
            <person name="Zhao M."/>
            <person name="Edger P.P."/>
            <person name="Chelaifa H."/>
            <person name="Tack D."/>
            <person name="Lassalle G."/>
            <person name="Mestiri I."/>
            <person name="Schnel N."/>
            <person name="Le Paslier M.C."/>
            <person name="Fan G."/>
            <person name="Renault V."/>
            <person name="Bayer P.E."/>
            <person name="Golicz A.A."/>
            <person name="Manoli S."/>
            <person name="Lee T.H."/>
            <person name="Thi V.H."/>
            <person name="Chalabi S."/>
            <person name="Hu Q."/>
            <person name="Fan C."/>
            <person name="Tollenaere R."/>
            <person name="Lu Y."/>
            <person name="Battail C."/>
            <person name="Shen J."/>
            <person name="Sidebottom C.H."/>
            <person name="Wang X."/>
            <person name="Canaguier A."/>
            <person name="Chauveau A."/>
            <person name="Berard A."/>
            <person name="Deniot G."/>
            <person name="Guan M."/>
            <person name="Liu Z."/>
            <person name="Sun F."/>
            <person name="Lim Y.P."/>
            <person name="Lyons E."/>
            <person name="Town C.D."/>
            <person name="Bancroft I."/>
            <person name="Wang X."/>
            <person name="Meng J."/>
            <person name="Ma J."/>
            <person name="Pires J.C."/>
            <person name="King G.J."/>
            <person name="Brunel D."/>
            <person name="Delourme R."/>
            <person name="Renard M."/>
            <person name="Aury J.M."/>
            <person name="Adams K.L."/>
            <person name="Batley J."/>
            <person name="Snowdon R.J."/>
            <person name="Tost J."/>
            <person name="Edwards D."/>
            <person name="Zhou Y."/>
            <person name="Hua W."/>
            <person name="Sharpe A.G."/>
            <person name="Paterson A.H."/>
            <person name="Guan C."/>
            <person name="Wincker P."/>
        </authorList>
    </citation>
    <scope>NUCLEOTIDE SEQUENCE [LARGE SCALE GENOMIC DNA]</scope>
    <source>
        <strain evidence="2">cv. Darmor-bzh</strain>
    </source>
</reference>
<name>A0A078JBJ7_BRANA</name>
<gene>
    <name evidence="1" type="primary">BnaC09g53030D</name>
    <name evidence="1" type="ORF">GSBRNA2T00033866001</name>
</gene>
<organism evidence="1 2">
    <name type="scientific">Brassica napus</name>
    <name type="common">Rape</name>
    <dbReference type="NCBI Taxonomy" id="3708"/>
    <lineage>
        <taxon>Eukaryota</taxon>
        <taxon>Viridiplantae</taxon>
        <taxon>Streptophyta</taxon>
        <taxon>Embryophyta</taxon>
        <taxon>Tracheophyta</taxon>
        <taxon>Spermatophyta</taxon>
        <taxon>Magnoliopsida</taxon>
        <taxon>eudicotyledons</taxon>
        <taxon>Gunneridae</taxon>
        <taxon>Pentapetalae</taxon>
        <taxon>rosids</taxon>
        <taxon>malvids</taxon>
        <taxon>Brassicales</taxon>
        <taxon>Brassicaceae</taxon>
        <taxon>Brassiceae</taxon>
        <taxon>Brassica</taxon>
    </lineage>
</organism>
<accession>A0A078JBJ7</accession>
<dbReference type="EMBL" id="LK033997">
    <property type="protein sequence ID" value="CDY61454.1"/>
    <property type="molecule type" value="Genomic_DNA"/>
</dbReference>
<protein>
    <submittedName>
        <fullName evidence="1">BnaC09g53030D protein</fullName>
    </submittedName>
</protein>
<dbReference type="PaxDb" id="3708-A0A078JBJ7"/>